<proteinExistence type="predicted"/>
<evidence type="ECO:0000259" key="1">
    <source>
        <dbReference type="Pfam" id="PF12770"/>
    </source>
</evidence>
<keyword evidence="3" id="KW-1185">Reference proteome</keyword>
<comment type="caution">
    <text evidence="2">The sequence shown here is derived from an EMBL/GenBank/DDBJ whole genome shotgun (WGS) entry which is preliminary data.</text>
</comment>
<dbReference type="EMBL" id="CALNXJ010000007">
    <property type="protein sequence ID" value="CAH3043525.1"/>
    <property type="molecule type" value="Genomic_DNA"/>
</dbReference>
<feature type="domain" description="CHAT" evidence="1">
    <location>
        <begin position="35"/>
        <end position="87"/>
    </location>
</feature>
<reference evidence="2 3" key="1">
    <citation type="submission" date="2022-05" db="EMBL/GenBank/DDBJ databases">
        <authorList>
            <consortium name="Genoscope - CEA"/>
            <person name="William W."/>
        </authorList>
    </citation>
    <scope>NUCLEOTIDE SEQUENCE [LARGE SCALE GENOMIC DNA]</scope>
</reference>
<sequence>ETRVILFLKSLEKSGKGRGDLIDNHRSCGPFALKDPELTIELTIVPDSCIYQVPLAALADGGDRFVSETFRIRIVPSLMTLRLIQDSSP</sequence>
<feature type="non-terminal residue" evidence="2">
    <location>
        <position position="1"/>
    </location>
</feature>
<evidence type="ECO:0000313" key="2">
    <source>
        <dbReference type="EMBL" id="CAH3043525.1"/>
    </source>
</evidence>
<protein>
    <recommendedName>
        <fullName evidence="1">CHAT domain-containing protein</fullName>
    </recommendedName>
</protein>
<dbReference type="Proteomes" id="UP001159428">
    <property type="component" value="Unassembled WGS sequence"/>
</dbReference>
<dbReference type="Pfam" id="PF12770">
    <property type="entry name" value="CHAT"/>
    <property type="match status" value="1"/>
</dbReference>
<accession>A0AAU9W4Z7</accession>
<organism evidence="2 3">
    <name type="scientific">Pocillopora meandrina</name>
    <dbReference type="NCBI Taxonomy" id="46732"/>
    <lineage>
        <taxon>Eukaryota</taxon>
        <taxon>Metazoa</taxon>
        <taxon>Cnidaria</taxon>
        <taxon>Anthozoa</taxon>
        <taxon>Hexacorallia</taxon>
        <taxon>Scleractinia</taxon>
        <taxon>Astrocoeniina</taxon>
        <taxon>Pocilloporidae</taxon>
        <taxon>Pocillopora</taxon>
    </lineage>
</organism>
<dbReference type="AlphaFoldDB" id="A0AAU9W4Z7"/>
<dbReference type="InterPro" id="IPR024983">
    <property type="entry name" value="CHAT_dom"/>
</dbReference>
<gene>
    <name evidence="2" type="ORF">PMEA_00031596</name>
</gene>
<evidence type="ECO:0000313" key="3">
    <source>
        <dbReference type="Proteomes" id="UP001159428"/>
    </source>
</evidence>
<name>A0AAU9W4Z7_9CNID</name>